<name>A0A3N4ISE1_ASCIM</name>
<evidence type="ECO:0000256" key="1">
    <source>
        <dbReference type="ARBA" id="ARBA00022857"/>
    </source>
</evidence>
<dbReference type="CDD" id="cd05259">
    <property type="entry name" value="PCBER_SDR_a"/>
    <property type="match status" value="1"/>
</dbReference>
<evidence type="ECO:0000256" key="2">
    <source>
        <dbReference type="ARBA" id="ARBA00023002"/>
    </source>
</evidence>
<dbReference type="SUPFAM" id="SSF51735">
    <property type="entry name" value="NAD(P)-binding Rossmann-fold domains"/>
    <property type="match status" value="1"/>
</dbReference>
<evidence type="ECO:0000313" key="4">
    <source>
        <dbReference type="EMBL" id="RPA87658.1"/>
    </source>
</evidence>
<dbReference type="PANTHER" id="PTHR47706:SF9">
    <property type="entry name" value="NMRA-LIKE DOMAIN-CONTAINING PROTEIN-RELATED"/>
    <property type="match status" value="1"/>
</dbReference>
<gene>
    <name evidence="4" type="ORF">BJ508DRAFT_63154</name>
</gene>
<dbReference type="EMBL" id="ML119646">
    <property type="protein sequence ID" value="RPA87658.1"/>
    <property type="molecule type" value="Genomic_DNA"/>
</dbReference>
<dbReference type="InterPro" id="IPR045312">
    <property type="entry name" value="PCBER-like"/>
</dbReference>
<dbReference type="OrthoDB" id="9974981at2759"/>
<accession>A0A3N4ISE1</accession>
<keyword evidence="5" id="KW-1185">Reference proteome</keyword>
<dbReference type="GO" id="GO:0016491">
    <property type="term" value="F:oxidoreductase activity"/>
    <property type="evidence" value="ECO:0007669"/>
    <property type="project" value="UniProtKB-KW"/>
</dbReference>
<keyword evidence="2" id="KW-0560">Oxidoreductase</keyword>
<reference evidence="4 5" key="1">
    <citation type="journal article" date="2018" name="Nat. Ecol. Evol.">
        <title>Pezizomycetes genomes reveal the molecular basis of ectomycorrhizal truffle lifestyle.</title>
        <authorList>
            <person name="Murat C."/>
            <person name="Payen T."/>
            <person name="Noel B."/>
            <person name="Kuo A."/>
            <person name="Morin E."/>
            <person name="Chen J."/>
            <person name="Kohler A."/>
            <person name="Krizsan K."/>
            <person name="Balestrini R."/>
            <person name="Da Silva C."/>
            <person name="Montanini B."/>
            <person name="Hainaut M."/>
            <person name="Levati E."/>
            <person name="Barry K.W."/>
            <person name="Belfiori B."/>
            <person name="Cichocki N."/>
            <person name="Clum A."/>
            <person name="Dockter R.B."/>
            <person name="Fauchery L."/>
            <person name="Guy J."/>
            <person name="Iotti M."/>
            <person name="Le Tacon F."/>
            <person name="Lindquist E.A."/>
            <person name="Lipzen A."/>
            <person name="Malagnac F."/>
            <person name="Mello A."/>
            <person name="Molinier V."/>
            <person name="Miyauchi S."/>
            <person name="Poulain J."/>
            <person name="Riccioni C."/>
            <person name="Rubini A."/>
            <person name="Sitrit Y."/>
            <person name="Splivallo R."/>
            <person name="Traeger S."/>
            <person name="Wang M."/>
            <person name="Zifcakova L."/>
            <person name="Wipf D."/>
            <person name="Zambonelli A."/>
            <person name="Paolocci F."/>
            <person name="Nowrousian M."/>
            <person name="Ottonello S."/>
            <person name="Baldrian P."/>
            <person name="Spatafora J.W."/>
            <person name="Henrissat B."/>
            <person name="Nagy L.G."/>
            <person name="Aury J.M."/>
            <person name="Wincker P."/>
            <person name="Grigoriev I.V."/>
            <person name="Bonfante P."/>
            <person name="Martin F.M."/>
        </authorList>
    </citation>
    <scope>NUCLEOTIDE SEQUENCE [LARGE SCALE GENOMIC DNA]</scope>
    <source>
        <strain evidence="4 5">RN42</strain>
    </source>
</reference>
<keyword evidence="1" id="KW-0521">NADP</keyword>
<evidence type="ECO:0000313" key="5">
    <source>
        <dbReference type="Proteomes" id="UP000275078"/>
    </source>
</evidence>
<dbReference type="Gene3D" id="3.40.50.720">
    <property type="entry name" value="NAD(P)-binding Rossmann-like Domain"/>
    <property type="match status" value="1"/>
</dbReference>
<sequence>MSSIKNVTIIGSNSVLTKPTITALLSAGFNVSILSRAETTVDPSTFPSSVTLLSADYSSLESLTSALQGTDAIVSYVGGAGTNGLASQNKIIDAAVAAGVKRFLPSEFGANSENKKAVALKIFASKLPVQEHIIKAHNESGLEYDLVIPGLFFETALIHDFDFVRLVGISIPTKTADFLDGGNIPISLSTYDFIASAVVAILQRPASNGFVRVFNIQKTTRELLALVQEFTGREGWTITESKSEEVLEEADVLFDKGPEAFWSALAKQVTVAAGGKGFGNDFESDNEELGLSVLGDAELKELIKGTVERATRKAGSTATQA</sequence>
<dbReference type="PANTHER" id="PTHR47706">
    <property type="entry name" value="NMRA-LIKE FAMILY PROTEIN"/>
    <property type="match status" value="1"/>
</dbReference>
<organism evidence="4 5">
    <name type="scientific">Ascobolus immersus RN42</name>
    <dbReference type="NCBI Taxonomy" id="1160509"/>
    <lineage>
        <taxon>Eukaryota</taxon>
        <taxon>Fungi</taxon>
        <taxon>Dikarya</taxon>
        <taxon>Ascomycota</taxon>
        <taxon>Pezizomycotina</taxon>
        <taxon>Pezizomycetes</taxon>
        <taxon>Pezizales</taxon>
        <taxon>Ascobolaceae</taxon>
        <taxon>Ascobolus</taxon>
    </lineage>
</organism>
<dbReference type="AlphaFoldDB" id="A0A3N4ISE1"/>
<dbReference type="STRING" id="1160509.A0A3N4ISE1"/>
<proteinExistence type="predicted"/>
<dbReference type="InterPro" id="IPR036291">
    <property type="entry name" value="NAD(P)-bd_dom_sf"/>
</dbReference>
<dbReference type="Proteomes" id="UP000275078">
    <property type="component" value="Unassembled WGS sequence"/>
</dbReference>
<feature type="domain" description="NmrA-like" evidence="3">
    <location>
        <begin position="5"/>
        <end position="137"/>
    </location>
</feature>
<dbReference type="InterPro" id="IPR008030">
    <property type="entry name" value="NmrA-like"/>
</dbReference>
<evidence type="ECO:0000259" key="3">
    <source>
        <dbReference type="Pfam" id="PF05368"/>
    </source>
</evidence>
<protein>
    <submittedName>
        <fullName evidence="4">NAD(P)-binding protein</fullName>
    </submittedName>
</protein>
<dbReference type="InterPro" id="IPR051609">
    <property type="entry name" value="NmrA/Isoflavone_reductase-like"/>
</dbReference>
<dbReference type="Gene3D" id="3.90.25.10">
    <property type="entry name" value="UDP-galactose 4-epimerase, domain 1"/>
    <property type="match status" value="1"/>
</dbReference>
<dbReference type="Pfam" id="PF05368">
    <property type="entry name" value="NmrA"/>
    <property type="match status" value="1"/>
</dbReference>